<comment type="caution">
    <text evidence="1">The sequence shown here is derived from an EMBL/GenBank/DDBJ whole genome shotgun (WGS) entry which is preliminary data.</text>
</comment>
<dbReference type="EMBL" id="JAPHNI010000238">
    <property type="protein sequence ID" value="KAJ8113671.1"/>
    <property type="molecule type" value="Genomic_DNA"/>
</dbReference>
<gene>
    <name evidence="1" type="ORF">OPT61_g4241</name>
</gene>
<keyword evidence="2" id="KW-1185">Reference proteome</keyword>
<dbReference type="Proteomes" id="UP001153331">
    <property type="component" value="Unassembled WGS sequence"/>
</dbReference>
<proteinExistence type="predicted"/>
<evidence type="ECO:0000313" key="2">
    <source>
        <dbReference type="Proteomes" id="UP001153331"/>
    </source>
</evidence>
<sequence length="210" mass="22235">MWAAVQARARLLWVFCLRRTSVRRAHDRNHGTRCRQDRNPLRRSAGCGLGAGAARPPGGPGAAGAAASDAESAEGAGACSGRVQLSRAGRVTAMRCWLGATEARGECRGRRQVLAATERAGVEKGARIQQAAGPTSVVVEQGLSVMHRPSCAREGSEARIDRWGDSGAERPDSGQAMDVGGGKSNASEMRAPWDLGKGFTRRRPAQNQHL</sequence>
<reference evidence="1" key="1">
    <citation type="submission" date="2022-11" db="EMBL/GenBank/DDBJ databases">
        <title>Genome Sequence of Boeremia exigua.</title>
        <authorList>
            <person name="Buettner E."/>
        </authorList>
    </citation>
    <scope>NUCLEOTIDE SEQUENCE</scope>
    <source>
        <strain evidence="1">CU02</strain>
    </source>
</reference>
<evidence type="ECO:0000313" key="1">
    <source>
        <dbReference type="EMBL" id="KAJ8113671.1"/>
    </source>
</evidence>
<name>A0ACC2IEN6_9PLEO</name>
<protein>
    <submittedName>
        <fullName evidence="1">Uncharacterized protein</fullName>
    </submittedName>
</protein>
<organism evidence="1 2">
    <name type="scientific">Boeremia exigua</name>
    <dbReference type="NCBI Taxonomy" id="749465"/>
    <lineage>
        <taxon>Eukaryota</taxon>
        <taxon>Fungi</taxon>
        <taxon>Dikarya</taxon>
        <taxon>Ascomycota</taxon>
        <taxon>Pezizomycotina</taxon>
        <taxon>Dothideomycetes</taxon>
        <taxon>Pleosporomycetidae</taxon>
        <taxon>Pleosporales</taxon>
        <taxon>Pleosporineae</taxon>
        <taxon>Didymellaceae</taxon>
        <taxon>Boeremia</taxon>
    </lineage>
</organism>
<accession>A0ACC2IEN6</accession>